<dbReference type="EMBL" id="PEBD01000010">
    <property type="protein sequence ID" value="PHV66445.1"/>
    <property type="molecule type" value="Genomic_DNA"/>
</dbReference>
<dbReference type="Proteomes" id="UP000225108">
    <property type="component" value="Unassembled WGS sequence"/>
</dbReference>
<organism evidence="1 2">
    <name type="scientific">Williamsia marianensis</name>
    <dbReference type="NCBI Taxonomy" id="85044"/>
    <lineage>
        <taxon>Bacteria</taxon>
        <taxon>Bacillati</taxon>
        <taxon>Actinomycetota</taxon>
        <taxon>Actinomycetes</taxon>
        <taxon>Mycobacteriales</taxon>
        <taxon>Nocardiaceae</taxon>
        <taxon>Williamsia</taxon>
    </lineage>
</organism>
<evidence type="ECO:0000313" key="2">
    <source>
        <dbReference type="Proteomes" id="UP000225108"/>
    </source>
</evidence>
<evidence type="ECO:0000313" key="1">
    <source>
        <dbReference type="EMBL" id="PHV66445.1"/>
    </source>
</evidence>
<dbReference type="AlphaFoldDB" id="A0A2G3PKU9"/>
<sequence>MAPAGWQFWQLRRVDDGRVQWLAVTKPGARSAIDQHKVWTLVPRLAVFVANRYVTQDHHGEVGNEWVHENIDIEQARTVVIDLPEPEPAEIKRFTHPEAELTLQQIDRYPAAKILGKRVATTLTSRC</sequence>
<protein>
    <submittedName>
        <fullName evidence="1">Uncharacterized protein</fullName>
    </submittedName>
</protein>
<reference evidence="1 2" key="1">
    <citation type="submission" date="2017-10" db="EMBL/GenBank/DDBJ databases">
        <title>The draft genome sequence of Williamsia sp. BULT 1.1 isolated from the semi-arid grassland soils from South Africa.</title>
        <authorList>
            <person name="Kabwe M.H."/>
            <person name="Govender N."/>
            <person name="Mutseka Lunga P."/>
            <person name="Vikram S."/>
            <person name="Makhalanyane T.P."/>
        </authorList>
    </citation>
    <scope>NUCLEOTIDE SEQUENCE [LARGE SCALE GENOMIC DNA]</scope>
    <source>
        <strain evidence="1 2">BULT 1.1</strain>
    </source>
</reference>
<comment type="caution">
    <text evidence="1">The sequence shown here is derived from an EMBL/GenBank/DDBJ whole genome shotgun (WGS) entry which is preliminary data.</text>
</comment>
<name>A0A2G3PKU9_WILMA</name>
<accession>A0A2G3PKU9</accession>
<proteinExistence type="predicted"/>
<gene>
    <name evidence="1" type="ORF">CSW57_21190</name>
</gene>